<dbReference type="HOGENOM" id="CLU_682702_0_0_10"/>
<dbReference type="KEGG" id="dori:FH5T_15605"/>
<dbReference type="STRING" id="1168034.FH5T_15605"/>
<dbReference type="EMBL" id="FOHT01000005">
    <property type="protein sequence ID" value="SET03932.1"/>
    <property type="molecule type" value="Genomic_DNA"/>
</dbReference>
<evidence type="ECO:0000313" key="3">
    <source>
        <dbReference type="Proteomes" id="UP000023772"/>
    </source>
</evidence>
<protein>
    <submittedName>
        <fullName evidence="2">Uncharacterized protein</fullName>
    </submittedName>
</protein>
<dbReference type="eggNOG" id="ENOG502Z9WF">
    <property type="taxonomic scope" value="Bacteria"/>
</dbReference>
<keyword evidence="3" id="KW-1185">Reference proteome</keyword>
<evidence type="ECO:0000313" key="4">
    <source>
        <dbReference type="Proteomes" id="UP000181981"/>
    </source>
</evidence>
<reference evidence="1 3" key="1">
    <citation type="submission" date="2014-03" db="EMBL/GenBank/DDBJ databases">
        <title>Complete genome sequence of a deeply braunched marine Bacteroidia bacterium Draconibacterium orientale type strain FH5T.</title>
        <authorList>
            <person name="Li X."/>
            <person name="Wang X."/>
            <person name="Xie Z."/>
            <person name="Du Z."/>
            <person name="Chen G."/>
        </authorList>
    </citation>
    <scope>NUCLEOTIDE SEQUENCE [LARGE SCALE GENOMIC DNA]</scope>
    <source>
        <strain evidence="1 3">FH5</strain>
    </source>
</reference>
<gene>
    <name evidence="1" type="ORF">FH5T_15605</name>
    <name evidence="2" type="ORF">SAMN05444285_10540</name>
</gene>
<dbReference type="AlphaFoldDB" id="X5DZB3"/>
<dbReference type="EMBL" id="CP007451">
    <property type="protein sequence ID" value="AHW60580.1"/>
    <property type="molecule type" value="Genomic_DNA"/>
</dbReference>
<dbReference type="Proteomes" id="UP000181981">
    <property type="component" value="Unassembled WGS sequence"/>
</dbReference>
<sequence length="415" mass="48112">MKNRNLLLLIIFATVLLSCGSQTEREELYYFDGNGISEEVLSNYLDRSVTMAFYLVPEKPEGRRQYPYHEDDVRMIKNIGAKFIGRSIYRWGGESRLNEPDFWKTAQALIDTLHNFDPEIIFQGCLFEIVTQDVNSVKIPDWVFEGFDLPVEERNFSYDKMLNKRGVMVDHWRKGSSVPDISRKETQLWFYYLAGAYINLGCEAFHLGQVELIGMNDQKRVAWQSLLMKIRAYAKGHARRNWVILDAHVPKGDMIKDGVSLIDFNSFPLRIKEIPEKPYECKLEENYLDALYNKSKGCISPSGWSCDSLPYLVEFDNYGRNGEPNVADTTSHFVWGWDEISWFAQQDEPSRNAWLEYAYNWIKDIDPNGHLQMPVSRMLSCPNETAGSYRANTKSEACPIGYSQEETIKRIWNGN</sequence>
<name>X5DZB3_9BACT</name>
<evidence type="ECO:0000313" key="2">
    <source>
        <dbReference type="EMBL" id="SET03932.1"/>
    </source>
</evidence>
<proteinExistence type="predicted"/>
<organism evidence="2 4">
    <name type="scientific">Draconibacterium orientale</name>
    <dbReference type="NCBI Taxonomy" id="1168034"/>
    <lineage>
        <taxon>Bacteria</taxon>
        <taxon>Pseudomonadati</taxon>
        <taxon>Bacteroidota</taxon>
        <taxon>Bacteroidia</taxon>
        <taxon>Marinilabiliales</taxon>
        <taxon>Prolixibacteraceae</taxon>
        <taxon>Draconibacterium</taxon>
    </lineage>
</organism>
<dbReference type="PROSITE" id="PS51257">
    <property type="entry name" value="PROKAR_LIPOPROTEIN"/>
    <property type="match status" value="1"/>
</dbReference>
<dbReference type="OrthoDB" id="242612at2"/>
<dbReference type="RefSeq" id="WP_038560382.1">
    <property type="nucleotide sequence ID" value="NZ_FOHT01000005.1"/>
</dbReference>
<dbReference type="Proteomes" id="UP000023772">
    <property type="component" value="Chromosome"/>
</dbReference>
<reference evidence="2 4" key="2">
    <citation type="submission" date="2016-10" db="EMBL/GenBank/DDBJ databases">
        <authorList>
            <person name="de Groot N.N."/>
        </authorList>
    </citation>
    <scope>NUCLEOTIDE SEQUENCE [LARGE SCALE GENOMIC DNA]</scope>
    <source>
        <strain evidence="2 4">DSM 25947</strain>
    </source>
</reference>
<accession>X5DZB3</accession>
<evidence type="ECO:0000313" key="1">
    <source>
        <dbReference type="EMBL" id="AHW60580.1"/>
    </source>
</evidence>